<evidence type="ECO:0000256" key="1">
    <source>
        <dbReference type="SAM" id="SignalP"/>
    </source>
</evidence>
<protein>
    <submittedName>
        <fullName evidence="2">Uncharacterized protein</fullName>
    </submittedName>
</protein>
<dbReference type="Proteomes" id="UP000199297">
    <property type="component" value="Unassembled WGS sequence"/>
</dbReference>
<name>A0A1H7PA80_9GAMM</name>
<sequence>MRVTVLGVVVIAGLFAMAAQASTITEQLGNCRKITANVARLACFDQLANQVAAVATAAADSDSLTTAKPRDVEMFGAKQLKKSPPETESRPQVIFTVKTFKYDPYGKLRFTFENGQQWQQTDSHPFKVKVGESLLLQKGVLDAVYLKKNQAGAKRKIRVKRLK</sequence>
<dbReference type="EMBL" id="FOBI01000009">
    <property type="protein sequence ID" value="SEL32165.1"/>
    <property type="molecule type" value="Genomic_DNA"/>
</dbReference>
<dbReference type="RefSeq" id="WP_085285137.1">
    <property type="nucleotide sequence ID" value="NZ_FOBI01000009.1"/>
</dbReference>
<accession>A0A1H7PA80</accession>
<gene>
    <name evidence="2" type="ORF">SAMN05216262_10937</name>
</gene>
<feature type="signal peptide" evidence="1">
    <location>
        <begin position="1"/>
        <end position="21"/>
    </location>
</feature>
<dbReference type="STRING" id="641665.GCA_002104455_00736"/>
<evidence type="ECO:0000313" key="3">
    <source>
        <dbReference type="Proteomes" id="UP000199297"/>
    </source>
</evidence>
<organism evidence="2 3">
    <name type="scientific">Colwellia chukchiensis</name>
    <dbReference type="NCBI Taxonomy" id="641665"/>
    <lineage>
        <taxon>Bacteria</taxon>
        <taxon>Pseudomonadati</taxon>
        <taxon>Pseudomonadota</taxon>
        <taxon>Gammaproteobacteria</taxon>
        <taxon>Alteromonadales</taxon>
        <taxon>Colwelliaceae</taxon>
        <taxon>Colwellia</taxon>
    </lineage>
</organism>
<reference evidence="3" key="1">
    <citation type="submission" date="2016-10" db="EMBL/GenBank/DDBJ databases">
        <authorList>
            <person name="Varghese N."/>
            <person name="Submissions S."/>
        </authorList>
    </citation>
    <scope>NUCLEOTIDE SEQUENCE [LARGE SCALE GENOMIC DNA]</scope>
    <source>
        <strain evidence="3">CGMCC 1.9127</strain>
    </source>
</reference>
<proteinExistence type="predicted"/>
<dbReference type="AlphaFoldDB" id="A0A1H7PA80"/>
<feature type="chain" id="PRO_5011703129" evidence="1">
    <location>
        <begin position="22"/>
        <end position="163"/>
    </location>
</feature>
<keyword evidence="3" id="KW-1185">Reference proteome</keyword>
<evidence type="ECO:0000313" key="2">
    <source>
        <dbReference type="EMBL" id="SEL32165.1"/>
    </source>
</evidence>
<dbReference type="OrthoDB" id="4750212at2"/>
<keyword evidence="1" id="KW-0732">Signal</keyword>